<dbReference type="InterPro" id="IPR006076">
    <property type="entry name" value="FAD-dep_OxRdtase"/>
</dbReference>
<dbReference type="PANTHER" id="PTHR11530">
    <property type="entry name" value="D-AMINO ACID OXIDASE"/>
    <property type="match status" value="1"/>
</dbReference>
<reference evidence="8 9" key="1">
    <citation type="journal article" date="2018" name="Mol. Biol. Evol.">
        <title>Broad Genomic Sampling Reveals a Smut Pathogenic Ancestry of the Fungal Clade Ustilaginomycotina.</title>
        <authorList>
            <person name="Kijpornyongpan T."/>
            <person name="Mondo S.J."/>
            <person name="Barry K."/>
            <person name="Sandor L."/>
            <person name="Lee J."/>
            <person name="Lipzen A."/>
            <person name="Pangilinan J."/>
            <person name="LaButti K."/>
            <person name="Hainaut M."/>
            <person name="Henrissat B."/>
            <person name="Grigoriev I.V."/>
            <person name="Spatafora J.W."/>
            <person name="Aime M.C."/>
        </authorList>
    </citation>
    <scope>NUCLEOTIDE SEQUENCE [LARGE SCALE GENOMIC DNA]</scope>
    <source>
        <strain evidence="8 9">MCA 3882</strain>
    </source>
</reference>
<evidence type="ECO:0000259" key="7">
    <source>
        <dbReference type="Pfam" id="PF01266"/>
    </source>
</evidence>
<dbReference type="AlphaFoldDB" id="A0A316VEZ9"/>
<dbReference type="SUPFAM" id="SSF51971">
    <property type="entry name" value="Nucleotide-binding domain"/>
    <property type="match status" value="1"/>
</dbReference>
<dbReference type="EMBL" id="KZ819603">
    <property type="protein sequence ID" value="PWN36110.1"/>
    <property type="molecule type" value="Genomic_DNA"/>
</dbReference>
<dbReference type="InParanoid" id="A0A316VEZ9"/>
<dbReference type="Gene3D" id="3.30.9.10">
    <property type="entry name" value="D-Amino Acid Oxidase, subunit A, domain 2"/>
    <property type="match status" value="1"/>
</dbReference>
<keyword evidence="6" id="KW-0812">Transmembrane</keyword>
<feature type="transmembrane region" description="Helical" evidence="6">
    <location>
        <begin position="27"/>
        <end position="45"/>
    </location>
</feature>
<protein>
    <submittedName>
        <fullName evidence="8">Nucleotide-binding domain-containing protein</fullName>
    </submittedName>
</protein>
<evidence type="ECO:0000313" key="8">
    <source>
        <dbReference type="EMBL" id="PWN36110.1"/>
    </source>
</evidence>
<accession>A0A316VEZ9</accession>
<dbReference type="RefSeq" id="XP_025356412.1">
    <property type="nucleotide sequence ID" value="XM_025500924.1"/>
</dbReference>
<keyword evidence="5" id="KW-0560">Oxidoreductase</keyword>
<dbReference type="Pfam" id="PF01266">
    <property type="entry name" value="DAO"/>
    <property type="match status" value="1"/>
</dbReference>
<dbReference type="PIRSF" id="PIRSF000189">
    <property type="entry name" value="D-aa_oxidase"/>
    <property type="match status" value="1"/>
</dbReference>
<dbReference type="SUPFAM" id="SSF54373">
    <property type="entry name" value="FAD-linked reductases, C-terminal domain"/>
    <property type="match status" value="1"/>
</dbReference>
<keyword evidence="3" id="KW-0285">Flavoprotein</keyword>
<keyword evidence="6" id="KW-1133">Transmembrane helix</keyword>
<dbReference type="GO" id="GO:0003884">
    <property type="term" value="F:D-amino-acid oxidase activity"/>
    <property type="evidence" value="ECO:0007669"/>
    <property type="project" value="InterPro"/>
</dbReference>
<comment type="similarity">
    <text evidence="2">Belongs to the DAMOX/DASOX family.</text>
</comment>
<dbReference type="Gene3D" id="3.40.50.720">
    <property type="entry name" value="NAD(P)-binding Rossmann-like Domain"/>
    <property type="match status" value="1"/>
</dbReference>
<dbReference type="STRING" id="1280837.A0A316VEZ9"/>
<dbReference type="GO" id="GO:0019478">
    <property type="term" value="P:D-amino acid catabolic process"/>
    <property type="evidence" value="ECO:0007669"/>
    <property type="project" value="TreeGrafter"/>
</dbReference>
<dbReference type="GO" id="GO:0071949">
    <property type="term" value="F:FAD binding"/>
    <property type="evidence" value="ECO:0007669"/>
    <property type="project" value="InterPro"/>
</dbReference>
<evidence type="ECO:0000256" key="2">
    <source>
        <dbReference type="ARBA" id="ARBA00006730"/>
    </source>
</evidence>
<dbReference type="PANTHER" id="PTHR11530:SF30">
    <property type="entry name" value="FAD DEPENDENT OXIDOREDUCTASE DOMAIN-CONTAINING PROTEIN"/>
    <property type="match status" value="1"/>
</dbReference>
<dbReference type="GO" id="GO:0005737">
    <property type="term" value="C:cytoplasm"/>
    <property type="evidence" value="ECO:0007669"/>
    <property type="project" value="TreeGrafter"/>
</dbReference>
<evidence type="ECO:0000256" key="1">
    <source>
        <dbReference type="ARBA" id="ARBA00001974"/>
    </source>
</evidence>
<keyword evidence="9" id="KW-1185">Reference proteome</keyword>
<evidence type="ECO:0000256" key="5">
    <source>
        <dbReference type="ARBA" id="ARBA00023002"/>
    </source>
</evidence>
<dbReference type="InterPro" id="IPR023209">
    <property type="entry name" value="DAO"/>
</dbReference>
<sequence>MNASSFKTSRNDYKIYENKQENQTLDILIIGAGVIGITIACALLSKGHRVKIVTRDLPFEERSEQCASPWAGAIWYPFEDEWNETCKQSYFEKQTFEVMQRMKGDTNVKLDYLSQRFQDNLPIFSDDILAYSRTRRVLDQDRISETLKIPWWKDVVVNFCEIDERVQDFTTFSLQPTEYLKRLLDHYKCDRLTFHRGTASSLARAKEQFLPNADLIINASGLGARYLADVNDKLVMPIRGQTIVIKKQSALEVNQGDDQIQSLFVEGTRDGHDMIYVISRADSDEILLGGSAEPDSFSTLPDKDQIQRIIQGTKQYSHHLCADLQKSITDPSIIHTGVGLRPGRKGGPRLDWQEEKKDINGKQILPPVIHAYGSGKTGFQVSWGVAIEVMRMVEEHTMVS</sequence>
<dbReference type="Proteomes" id="UP000245771">
    <property type="component" value="Unassembled WGS sequence"/>
</dbReference>
<evidence type="ECO:0000256" key="4">
    <source>
        <dbReference type="ARBA" id="ARBA00022827"/>
    </source>
</evidence>
<evidence type="ECO:0000256" key="3">
    <source>
        <dbReference type="ARBA" id="ARBA00022630"/>
    </source>
</evidence>
<feature type="domain" description="FAD dependent oxidoreductase" evidence="7">
    <location>
        <begin position="26"/>
        <end position="388"/>
    </location>
</feature>
<keyword evidence="6" id="KW-0472">Membrane</keyword>
<dbReference type="OrthoDB" id="2015447at2759"/>
<proteinExistence type="inferred from homology"/>
<dbReference type="GeneID" id="37022705"/>
<gene>
    <name evidence="8" type="ORF">FA14DRAFT_179474</name>
</gene>
<comment type="cofactor">
    <cofactor evidence="1">
        <name>FAD</name>
        <dbReference type="ChEBI" id="CHEBI:57692"/>
    </cofactor>
</comment>
<name>A0A316VEZ9_9BASI</name>
<organism evidence="8 9">
    <name type="scientific">Meira miltonrushii</name>
    <dbReference type="NCBI Taxonomy" id="1280837"/>
    <lineage>
        <taxon>Eukaryota</taxon>
        <taxon>Fungi</taxon>
        <taxon>Dikarya</taxon>
        <taxon>Basidiomycota</taxon>
        <taxon>Ustilaginomycotina</taxon>
        <taxon>Exobasidiomycetes</taxon>
        <taxon>Exobasidiales</taxon>
        <taxon>Brachybasidiaceae</taxon>
        <taxon>Meira</taxon>
    </lineage>
</organism>
<evidence type="ECO:0000313" key="9">
    <source>
        <dbReference type="Proteomes" id="UP000245771"/>
    </source>
</evidence>
<keyword evidence="4" id="KW-0274">FAD</keyword>
<evidence type="ECO:0000256" key="6">
    <source>
        <dbReference type="SAM" id="Phobius"/>
    </source>
</evidence>